<feature type="transmembrane region" description="Helical" evidence="1">
    <location>
        <begin position="62"/>
        <end position="84"/>
    </location>
</feature>
<protein>
    <recommendedName>
        <fullName evidence="3">Phosphatidic acid phosphatase type 2/haloperoxidase domain-containing protein</fullName>
    </recommendedName>
</protein>
<evidence type="ECO:0008006" key="3">
    <source>
        <dbReference type="Google" id="ProtNLM"/>
    </source>
</evidence>
<keyword evidence="1" id="KW-0472">Membrane</keyword>
<keyword evidence="1" id="KW-0812">Transmembrane</keyword>
<keyword evidence="1" id="KW-1133">Transmembrane helix</keyword>
<dbReference type="AlphaFoldDB" id="A0A6C0KVR4"/>
<proteinExistence type="predicted"/>
<evidence type="ECO:0000256" key="1">
    <source>
        <dbReference type="SAM" id="Phobius"/>
    </source>
</evidence>
<dbReference type="EMBL" id="MN740989">
    <property type="protein sequence ID" value="QHU21226.1"/>
    <property type="molecule type" value="Genomic_DNA"/>
</dbReference>
<reference evidence="2" key="1">
    <citation type="journal article" date="2020" name="Nature">
        <title>Giant virus diversity and host interactions through global metagenomics.</title>
        <authorList>
            <person name="Schulz F."/>
            <person name="Roux S."/>
            <person name="Paez-Espino D."/>
            <person name="Jungbluth S."/>
            <person name="Walsh D.A."/>
            <person name="Denef V.J."/>
            <person name="McMahon K.D."/>
            <person name="Konstantinidis K.T."/>
            <person name="Eloe-Fadrosh E.A."/>
            <person name="Kyrpides N.C."/>
            <person name="Woyke T."/>
        </authorList>
    </citation>
    <scope>NUCLEOTIDE SEQUENCE</scope>
    <source>
        <strain evidence="2">GVMAG-S-3300013094-109</strain>
    </source>
</reference>
<feature type="transmembrane region" description="Helical" evidence="1">
    <location>
        <begin position="131"/>
        <end position="149"/>
    </location>
</feature>
<organism evidence="2">
    <name type="scientific">viral metagenome</name>
    <dbReference type="NCBI Taxonomy" id="1070528"/>
    <lineage>
        <taxon>unclassified sequences</taxon>
        <taxon>metagenomes</taxon>
        <taxon>organismal metagenomes</taxon>
    </lineage>
</organism>
<feature type="transmembrane region" description="Helical" evidence="1">
    <location>
        <begin position="105"/>
        <end position="125"/>
    </location>
</feature>
<feature type="transmembrane region" description="Helical" evidence="1">
    <location>
        <begin position="156"/>
        <end position="179"/>
    </location>
</feature>
<name>A0A6C0KVR4_9ZZZZ</name>
<sequence>MSNKSNINGGGDKDFLDNYTTPTALSLSKPYNIIEFLVFFSPIFFATVVVGMSFMFQNFKGFIYLGFLFGIAMLREGIYTIVGGEKFVANGDVCSMVQYSNYDNSGFNVFISAFTTFYMLTPMFFFNDYNYVAFGGLLVYIYVIIRVLMQRKCIDFGSVLMNVILGAISGIIIITLLYAGGSGNYLFFNEISSNKEVCTMPKKQTFKCSVYKNGELVGSTAAT</sequence>
<feature type="transmembrane region" description="Helical" evidence="1">
    <location>
        <begin position="36"/>
        <end position="56"/>
    </location>
</feature>
<accession>A0A6C0KVR4</accession>
<evidence type="ECO:0000313" key="2">
    <source>
        <dbReference type="EMBL" id="QHU21226.1"/>
    </source>
</evidence>